<dbReference type="InterPro" id="IPR003593">
    <property type="entry name" value="AAA+_ATPase"/>
</dbReference>
<keyword evidence="2" id="KW-0058">Aromatic hydrocarbons catabolism</keyword>
<dbReference type="Gene3D" id="1.10.8.60">
    <property type="match status" value="1"/>
</dbReference>
<dbReference type="PANTHER" id="PTHR32071:SF57">
    <property type="entry name" value="C4-DICARBOXYLATE TRANSPORT TRANSCRIPTIONAL REGULATORY PROTEIN DCTD"/>
    <property type="match status" value="1"/>
</dbReference>
<dbReference type="SUPFAM" id="SSF52540">
    <property type="entry name" value="P-loop containing nucleoside triphosphate hydrolases"/>
    <property type="match status" value="1"/>
</dbReference>
<dbReference type="CDD" id="cd00009">
    <property type="entry name" value="AAA"/>
    <property type="match status" value="1"/>
</dbReference>
<name>A0A1B7LHZ9_9FIRM</name>
<dbReference type="SMART" id="SM00116">
    <property type="entry name" value="CBS"/>
    <property type="match status" value="2"/>
</dbReference>
<proteinExistence type="predicted"/>
<gene>
    <name evidence="11" type="ORF">A6M21_04850</name>
</gene>
<feature type="domain" description="Sigma-54 factor interaction" evidence="8">
    <location>
        <begin position="276"/>
        <end position="505"/>
    </location>
</feature>
<keyword evidence="1" id="KW-0547">Nucleotide-binding</keyword>
<dbReference type="Pfam" id="PF18024">
    <property type="entry name" value="HTH_50"/>
    <property type="match status" value="1"/>
</dbReference>
<dbReference type="GO" id="GO:0005524">
    <property type="term" value="F:ATP binding"/>
    <property type="evidence" value="ECO:0007669"/>
    <property type="project" value="UniProtKB-KW"/>
</dbReference>
<comment type="caution">
    <text evidence="11">The sequence shown here is derived from an EMBL/GenBank/DDBJ whole genome shotgun (WGS) entry which is preliminary data.</text>
</comment>
<dbReference type="InterPro" id="IPR002078">
    <property type="entry name" value="Sigma_54_int"/>
</dbReference>
<evidence type="ECO:0000256" key="3">
    <source>
        <dbReference type="ARBA" id="ARBA00022840"/>
    </source>
</evidence>
<protein>
    <recommendedName>
        <fullName evidence="6">HTH-type transcriptional regulatory protein TyrR</fullName>
    </recommendedName>
</protein>
<accession>A0A1B7LHZ9</accession>
<dbReference type="CDD" id="cd00130">
    <property type="entry name" value="PAS"/>
    <property type="match status" value="1"/>
</dbReference>
<dbReference type="InterPro" id="IPR025662">
    <property type="entry name" value="Sigma_54_int_dom_ATP-bd_1"/>
</dbReference>
<dbReference type="AlphaFoldDB" id="A0A1B7LHZ9"/>
<feature type="domain" description="CBS" evidence="10">
    <location>
        <begin position="71"/>
        <end position="127"/>
    </location>
</feature>
<organism evidence="11 12">
    <name type="scientific">Desulfotomaculum copahuensis</name>
    <dbReference type="NCBI Taxonomy" id="1838280"/>
    <lineage>
        <taxon>Bacteria</taxon>
        <taxon>Bacillati</taxon>
        <taxon>Bacillota</taxon>
        <taxon>Clostridia</taxon>
        <taxon>Eubacteriales</taxon>
        <taxon>Desulfotomaculaceae</taxon>
        <taxon>Desulfotomaculum</taxon>
    </lineage>
</organism>
<dbReference type="FunFam" id="3.40.50.300:FF:000006">
    <property type="entry name" value="DNA-binding transcriptional regulator NtrC"/>
    <property type="match status" value="1"/>
</dbReference>
<dbReference type="Pfam" id="PF00158">
    <property type="entry name" value="Sigma54_activat"/>
    <property type="match status" value="1"/>
</dbReference>
<dbReference type="STRING" id="1838280.A6M21_04850"/>
<dbReference type="InterPro" id="IPR025944">
    <property type="entry name" value="Sigma_54_int_dom_CS"/>
</dbReference>
<evidence type="ECO:0000256" key="5">
    <source>
        <dbReference type="ARBA" id="ARBA00023163"/>
    </source>
</evidence>
<dbReference type="SMART" id="SM00382">
    <property type="entry name" value="AAA"/>
    <property type="match status" value="1"/>
</dbReference>
<dbReference type="PROSITE" id="PS50045">
    <property type="entry name" value="SIGMA54_INTERACT_4"/>
    <property type="match status" value="1"/>
</dbReference>
<dbReference type="SUPFAM" id="SSF54631">
    <property type="entry name" value="CBS-domain pair"/>
    <property type="match status" value="1"/>
</dbReference>
<dbReference type="InterPro" id="IPR000014">
    <property type="entry name" value="PAS"/>
</dbReference>
<dbReference type="InterPro" id="IPR030828">
    <property type="entry name" value="HTH_TyrR"/>
</dbReference>
<dbReference type="InterPro" id="IPR035965">
    <property type="entry name" value="PAS-like_dom_sf"/>
</dbReference>
<evidence type="ECO:0000256" key="1">
    <source>
        <dbReference type="ARBA" id="ARBA00022741"/>
    </source>
</evidence>
<evidence type="ECO:0000259" key="10">
    <source>
        <dbReference type="PROSITE" id="PS51371"/>
    </source>
</evidence>
<keyword evidence="3" id="KW-0067">ATP-binding</keyword>
<dbReference type="InterPro" id="IPR046342">
    <property type="entry name" value="CBS_dom_sf"/>
</dbReference>
<dbReference type="Gene3D" id="1.10.10.60">
    <property type="entry name" value="Homeodomain-like"/>
    <property type="match status" value="1"/>
</dbReference>
<dbReference type="RefSeq" id="WP_066666554.1">
    <property type="nucleotide sequence ID" value="NZ_LYVF01000047.1"/>
</dbReference>
<dbReference type="OrthoDB" id="1803236at2"/>
<feature type="domain" description="CBS" evidence="10">
    <location>
        <begin position="7"/>
        <end position="63"/>
    </location>
</feature>
<evidence type="ECO:0000256" key="7">
    <source>
        <dbReference type="PROSITE-ProRule" id="PRU00703"/>
    </source>
</evidence>
<evidence type="ECO:0000259" key="9">
    <source>
        <dbReference type="PROSITE" id="PS50112"/>
    </source>
</evidence>
<dbReference type="Pfam" id="PF00571">
    <property type="entry name" value="CBS"/>
    <property type="match status" value="2"/>
</dbReference>
<dbReference type="Proteomes" id="UP000078532">
    <property type="component" value="Unassembled WGS sequence"/>
</dbReference>
<evidence type="ECO:0000259" key="8">
    <source>
        <dbReference type="PROSITE" id="PS50045"/>
    </source>
</evidence>
<evidence type="ECO:0000256" key="2">
    <source>
        <dbReference type="ARBA" id="ARBA00022797"/>
    </source>
</evidence>
<dbReference type="Gene3D" id="3.40.50.300">
    <property type="entry name" value="P-loop containing nucleotide triphosphate hydrolases"/>
    <property type="match status" value="1"/>
</dbReference>
<feature type="domain" description="PAS" evidence="9">
    <location>
        <begin position="138"/>
        <end position="174"/>
    </location>
</feature>
<sequence length="581" mass="64986">MKIAPFMTLDPVSLEEGDSIEKAAGVFIQYGIDGAPVVNKAKHVTGIFTKTHIFRALLNHLPSCTPVGRLMNRQVKTISVDMRIDEAWSMAQRHHIGRLPVVDGDGRLVGILTRTDLVRAFEKSSLSAARELHRAMEVYHELNTIIDCSYDGIIVVDERGEIISSNRAYEKLAGQLQHPPGEESLTGLVVQISRQVCAAASPVSLRRRFSGGREVILTGNPVTGLQNRDITRVVVNCRDITELNELHRQLETSRQLTGVYQSELEALRKCDLGHTIVCHSQSMRKCLDLAVRLARVDSTVLISGESGTGKEVVARLIHQAGRRSKAPFIRINCGAIPENLLESELFGYLSGAFTGARREGKPGLLELAHGGTAFLDEVGELPLPLQVKLLTVIQERELTRVGGTRAVPVDIRFLAATNRSLEQMVAAGLFRADLYYRLNVVPLNIPPLRERREEIPFFVAHFVRKFNSKYTFCKKMDQKVIDRLMEYHWPGNVRELENMVERLLVVSPGDSIGLADLPPYYFRCSAAGDGPGREEEMIRRLYFQFRSTRKVAGILGVNQSTVVRKMKKYNIQVRDIICDAK</sequence>
<dbReference type="CDD" id="cd02205">
    <property type="entry name" value="CBS_pair_SF"/>
    <property type="match status" value="1"/>
</dbReference>
<dbReference type="Pfam" id="PF25601">
    <property type="entry name" value="AAA_lid_14"/>
    <property type="match status" value="1"/>
</dbReference>
<keyword evidence="12" id="KW-1185">Reference proteome</keyword>
<evidence type="ECO:0000256" key="4">
    <source>
        <dbReference type="ARBA" id="ARBA00023015"/>
    </source>
</evidence>
<reference evidence="11 12" key="1">
    <citation type="submission" date="2016-04" db="EMBL/GenBank/DDBJ databases">
        <authorList>
            <person name="Evans L.H."/>
            <person name="Alamgir A."/>
            <person name="Owens N."/>
            <person name="Weber N.D."/>
            <person name="Virtaneva K."/>
            <person name="Barbian K."/>
            <person name="Babar A."/>
            <person name="Rosenke K."/>
        </authorList>
    </citation>
    <scope>NUCLEOTIDE SEQUENCE [LARGE SCALE GENOMIC DNA]</scope>
    <source>
        <strain evidence="11 12">LMa1</strain>
    </source>
</reference>
<dbReference type="PROSITE" id="PS50112">
    <property type="entry name" value="PAS"/>
    <property type="match status" value="1"/>
</dbReference>
<keyword evidence="7" id="KW-0129">CBS domain</keyword>
<dbReference type="InterPro" id="IPR058031">
    <property type="entry name" value="AAA_lid_NorR"/>
</dbReference>
<evidence type="ECO:0000256" key="6">
    <source>
        <dbReference type="ARBA" id="ARBA00029500"/>
    </source>
</evidence>
<dbReference type="Gene3D" id="3.10.580.10">
    <property type="entry name" value="CBS-domain"/>
    <property type="match status" value="1"/>
</dbReference>
<evidence type="ECO:0000313" key="12">
    <source>
        <dbReference type="Proteomes" id="UP000078532"/>
    </source>
</evidence>
<dbReference type="GO" id="GO:0006355">
    <property type="term" value="P:regulation of DNA-templated transcription"/>
    <property type="evidence" value="ECO:0007669"/>
    <property type="project" value="InterPro"/>
</dbReference>
<dbReference type="PROSITE" id="PS00688">
    <property type="entry name" value="SIGMA54_INTERACT_3"/>
    <property type="match status" value="1"/>
</dbReference>
<keyword evidence="5" id="KW-0804">Transcription</keyword>
<dbReference type="PROSITE" id="PS00675">
    <property type="entry name" value="SIGMA54_INTERACT_1"/>
    <property type="match status" value="1"/>
</dbReference>
<dbReference type="Gene3D" id="3.30.450.20">
    <property type="entry name" value="PAS domain"/>
    <property type="match status" value="1"/>
</dbReference>
<dbReference type="SUPFAM" id="SSF55785">
    <property type="entry name" value="PYP-like sensor domain (PAS domain)"/>
    <property type="match status" value="1"/>
</dbReference>
<dbReference type="EMBL" id="LYVF01000047">
    <property type="protein sequence ID" value="OAT85814.1"/>
    <property type="molecule type" value="Genomic_DNA"/>
</dbReference>
<keyword evidence="4" id="KW-0805">Transcription regulation</keyword>
<dbReference type="PROSITE" id="PS51371">
    <property type="entry name" value="CBS"/>
    <property type="match status" value="2"/>
</dbReference>
<evidence type="ECO:0000313" key="11">
    <source>
        <dbReference type="EMBL" id="OAT85814.1"/>
    </source>
</evidence>
<dbReference type="SUPFAM" id="SSF46689">
    <property type="entry name" value="Homeodomain-like"/>
    <property type="match status" value="1"/>
</dbReference>
<dbReference type="GO" id="GO:0003677">
    <property type="term" value="F:DNA binding"/>
    <property type="evidence" value="ECO:0007669"/>
    <property type="project" value="UniProtKB-KW"/>
</dbReference>
<dbReference type="InterPro" id="IPR027417">
    <property type="entry name" value="P-loop_NTPase"/>
</dbReference>
<dbReference type="InterPro" id="IPR009057">
    <property type="entry name" value="Homeodomain-like_sf"/>
</dbReference>
<dbReference type="PANTHER" id="PTHR32071">
    <property type="entry name" value="TRANSCRIPTIONAL REGULATORY PROTEIN"/>
    <property type="match status" value="1"/>
</dbReference>
<dbReference type="InterPro" id="IPR000644">
    <property type="entry name" value="CBS_dom"/>
</dbReference>
<dbReference type="NCBIfam" id="TIGR00229">
    <property type="entry name" value="sensory_box"/>
    <property type="match status" value="1"/>
</dbReference>